<dbReference type="InterPro" id="IPR042635">
    <property type="entry name" value="MEGF10/SREC1/2-like"/>
</dbReference>
<feature type="domain" description="Laminin EGF-like" evidence="4">
    <location>
        <begin position="108"/>
        <end position="148"/>
    </location>
</feature>
<comment type="caution">
    <text evidence="5">The sequence shown here is derived from an EMBL/GenBank/DDBJ whole genome shotgun (WGS) entry which is preliminary data.</text>
</comment>
<evidence type="ECO:0000313" key="6">
    <source>
        <dbReference type="Proteomes" id="UP001283361"/>
    </source>
</evidence>
<name>A0AAE1EBX4_9GAST</name>
<keyword evidence="1" id="KW-0245">EGF-like domain</keyword>
<dbReference type="Gene3D" id="2.170.300.10">
    <property type="entry name" value="Tie2 ligand-binding domain superfamily"/>
    <property type="match status" value="2"/>
</dbReference>
<reference evidence="5" key="1">
    <citation type="journal article" date="2023" name="G3 (Bethesda)">
        <title>A reference genome for the long-term kleptoplast-retaining sea slug Elysia crispata morphotype clarki.</title>
        <authorList>
            <person name="Eastman K.E."/>
            <person name="Pendleton A.L."/>
            <person name="Shaikh M.A."/>
            <person name="Suttiyut T."/>
            <person name="Ogas R."/>
            <person name="Tomko P."/>
            <person name="Gavelis G."/>
            <person name="Widhalm J.R."/>
            <person name="Wisecaver J.H."/>
        </authorList>
    </citation>
    <scope>NUCLEOTIDE SEQUENCE</scope>
    <source>
        <strain evidence="5">ECLA1</strain>
    </source>
</reference>
<evidence type="ECO:0000256" key="2">
    <source>
        <dbReference type="SAM" id="MobiDB-lite"/>
    </source>
</evidence>
<protein>
    <recommendedName>
        <fullName evidence="4">Laminin EGF-like domain-containing protein</fullName>
    </recommendedName>
</protein>
<evidence type="ECO:0000313" key="5">
    <source>
        <dbReference type="EMBL" id="KAK3801332.1"/>
    </source>
</evidence>
<organism evidence="5 6">
    <name type="scientific">Elysia crispata</name>
    <name type="common">lettuce slug</name>
    <dbReference type="NCBI Taxonomy" id="231223"/>
    <lineage>
        <taxon>Eukaryota</taxon>
        <taxon>Metazoa</taxon>
        <taxon>Spiralia</taxon>
        <taxon>Lophotrochozoa</taxon>
        <taxon>Mollusca</taxon>
        <taxon>Gastropoda</taxon>
        <taxon>Heterobranchia</taxon>
        <taxon>Euthyneura</taxon>
        <taxon>Panpulmonata</taxon>
        <taxon>Sacoglossa</taxon>
        <taxon>Placobranchoidea</taxon>
        <taxon>Plakobranchidae</taxon>
        <taxon>Elysia</taxon>
    </lineage>
</organism>
<keyword evidence="3" id="KW-0472">Membrane</keyword>
<keyword evidence="3" id="KW-0812">Transmembrane</keyword>
<evidence type="ECO:0000259" key="4">
    <source>
        <dbReference type="SMART" id="SM00180"/>
    </source>
</evidence>
<dbReference type="InterPro" id="IPR002049">
    <property type="entry name" value="LE_dom"/>
</dbReference>
<feature type="compositionally biased region" description="Polar residues" evidence="2">
    <location>
        <begin position="34"/>
        <end position="44"/>
    </location>
</feature>
<accession>A0AAE1EBX4</accession>
<dbReference type="SMART" id="SM00180">
    <property type="entry name" value="EGF_Lam"/>
    <property type="match status" value="2"/>
</dbReference>
<dbReference type="Proteomes" id="UP001283361">
    <property type="component" value="Unassembled WGS sequence"/>
</dbReference>
<dbReference type="PANTHER" id="PTHR24043">
    <property type="entry name" value="SCAVENGER RECEPTOR CLASS F"/>
    <property type="match status" value="1"/>
</dbReference>
<gene>
    <name evidence="5" type="ORF">RRG08_049098</name>
</gene>
<evidence type="ECO:0000256" key="3">
    <source>
        <dbReference type="SAM" id="Phobius"/>
    </source>
</evidence>
<proteinExistence type="predicted"/>
<dbReference type="PANTHER" id="PTHR24043:SF8">
    <property type="entry name" value="EGF-LIKE DOMAIN-CONTAINING PROTEIN"/>
    <property type="match status" value="1"/>
</dbReference>
<dbReference type="GO" id="GO:0005044">
    <property type="term" value="F:scavenger receptor activity"/>
    <property type="evidence" value="ECO:0007669"/>
    <property type="project" value="InterPro"/>
</dbReference>
<dbReference type="EMBL" id="JAWDGP010000333">
    <property type="protein sequence ID" value="KAK3801332.1"/>
    <property type="molecule type" value="Genomic_DNA"/>
</dbReference>
<keyword evidence="3" id="KW-1133">Transmembrane helix</keyword>
<evidence type="ECO:0000256" key="1">
    <source>
        <dbReference type="ARBA" id="ARBA00022536"/>
    </source>
</evidence>
<dbReference type="AlphaFoldDB" id="A0AAE1EBX4"/>
<sequence>MNNSIILLRQDLPDQVDCGKGCNDRLVGFTLTAQSDPSTATPHSYTDPGEPVQDSYTVVPSPRISFPVKRVKFVTGSSDKILTLCEVFIFGDTECPADHYGLRCERQCNCANNESCFVHSGRCPSGCATGYTGEDCSECEPGVYGAGCSELCSVNCAGSNNACNNVTGTCDVGYHACDRYTGDCQSCPAGFMGAKCDQKCDSGFYGAGCNATCSDHCHGRQNLCDHVNGTCDLGCDPGYLDSLCAKKCPSGSYGKECTKTCSDHCAGDQNSCHHVNGTCDLGCDPGYQGSSCTQACPRGEYGPGCNQTCSTQCKGRDNPCDHVDGSCYLGCVQDDQSPICRNAVPQREEQDGSGLNSTGFDLMIVAVVAVVVAAVVIGMVCWRLHRVSAKLSLASARNEVREEAEVGSNPDGNVKRFAQQGVDANVRPNHYYEPVGAGPQTGDAREIQKTSVQQDRAGIRRSNQHYDHTEMTGPENDHMHDTDLDHYDSPLDLMRVSGAYEIPDPKPVNSESQDIDVPASTNTLRLKHLVDMKR</sequence>
<keyword evidence="6" id="KW-1185">Reference proteome</keyword>
<feature type="transmembrane region" description="Helical" evidence="3">
    <location>
        <begin position="362"/>
        <end position="382"/>
    </location>
</feature>
<feature type="domain" description="Laminin EGF-like" evidence="4">
    <location>
        <begin position="169"/>
        <end position="209"/>
    </location>
</feature>
<feature type="region of interest" description="Disordered" evidence="2">
    <location>
        <begin position="34"/>
        <end position="54"/>
    </location>
</feature>